<dbReference type="OrthoDB" id="5831796at2"/>
<comment type="caution">
    <text evidence="2">The sequence shown here is derived from an EMBL/GenBank/DDBJ whole genome shotgun (WGS) entry which is preliminary data.</text>
</comment>
<dbReference type="EMBL" id="PYMJ01000057">
    <property type="protein sequence ID" value="PSU43450.1"/>
    <property type="molecule type" value="Genomic_DNA"/>
</dbReference>
<evidence type="ECO:0000256" key="1">
    <source>
        <dbReference type="SAM" id="Phobius"/>
    </source>
</evidence>
<dbReference type="Proteomes" id="UP000240987">
    <property type="component" value="Unassembled WGS sequence"/>
</dbReference>
<evidence type="ECO:0000313" key="3">
    <source>
        <dbReference type="Proteomes" id="UP000240987"/>
    </source>
</evidence>
<dbReference type="AlphaFoldDB" id="A0A2T3J6G6"/>
<feature type="transmembrane region" description="Helical" evidence="1">
    <location>
        <begin position="43"/>
        <end position="62"/>
    </location>
</feature>
<accession>A0A2T3J6G6</accession>
<proteinExistence type="predicted"/>
<name>A0A2T3J6G6_9GAMM</name>
<reference evidence="2 3" key="1">
    <citation type="submission" date="2018-01" db="EMBL/GenBank/DDBJ databases">
        <title>Whole genome sequencing of Histamine producing bacteria.</title>
        <authorList>
            <person name="Butler K."/>
        </authorList>
    </citation>
    <scope>NUCLEOTIDE SEQUENCE [LARGE SCALE GENOMIC DNA]</scope>
    <source>
        <strain evidence="2 3">JCM 12947</strain>
    </source>
</reference>
<gene>
    <name evidence="2" type="ORF">C9J12_28125</name>
</gene>
<feature type="transmembrane region" description="Helical" evidence="1">
    <location>
        <begin position="7"/>
        <end position="31"/>
    </location>
</feature>
<evidence type="ECO:0000313" key="2">
    <source>
        <dbReference type="EMBL" id="PSU43450.1"/>
    </source>
</evidence>
<keyword evidence="3" id="KW-1185">Reference proteome</keyword>
<protein>
    <submittedName>
        <fullName evidence="2">Uncharacterized protein</fullName>
    </submittedName>
</protein>
<keyword evidence="1" id="KW-0812">Transmembrane</keyword>
<keyword evidence="1" id="KW-0472">Membrane</keyword>
<organism evidence="2 3">
    <name type="scientific">Photobacterium frigidiphilum</name>
    <dbReference type="NCBI Taxonomy" id="264736"/>
    <lineage>
        <taxon>Bacteria</taxon>
        <taxon>Pseudomonadati</taxon>
        <taxon>Pseudomonadota</taxon>
        <taxon>Gammaproteobacteria</taxon>
        <taxon>Vibrionales</taxon>
        <taxon>Vibrionaceae</taxon>
        <taxon>Photobacterium</taxon>
    </lineage>
</organism>
<keyword evidence="1" id="KW-1133">Transmembrane helix</keyword>
<sequence>MKIKEALIALGMTSLIVMSINIILNSVILIVAWNGLVSSIHPVLPELSFLDAVGIIVVTYILRGKFSIKVRLSS</sequence>
<dbReference type="RefSeq" id="WP_107246398.1">
    <property type="nucleotide sequence ID" value="NZ_PYMJ01000057.1"/>
</dbReference>